<feature type="domain" description="HTH tetR-type" evidence="3">
    <location>
        <begin position="6"/>
        <end position="66"/>
    </location>
</feature>
<organism evidence="4 5">
    <name type="scientific">Imperialibacter roseus</name>
    <dbReference type="NCBI Taxonomy" id="1324217"/>
    <lineage>
        <taxon>Bacteria</taxon>
        <taxon>Pseudomonadati</taxon>
        <taxon>Bacteroidota</taxon>
        <taxon>Cytophagia</taxon>
        <taxon>Cytophagales</taxon>
        <taxon>Flammeovirgaceae</taxon>
        <taxon>Imperialibacter</taxon>
    </lineage>
</organism>
<dbReference type="InterPro" id="IPR009057">
    <property type="entry name" value="Homeodomain-like_sf"/>
</dbReference>
<dbReference type="Proteomes" id="UP001302349">
    <property type="component" value="Chromosome"/>
</dbReference>
<reference evidence="4 5" key="1">
    <citation type="journal article" date="2023" name="Microbiol. Resour. Announc.">
        <title>Complete Genome Sequence of Imperialibacter roseus strain P4T.</title>
        <authorList>
            <person name="Tizabi D.R."/>
            <person name="Bachvaroff T."/>
            <person name="Hill R.T."/>
        </authorList>
    </citation>
    <scope>NUCLEOTIDE SEQUENCE [LARGE SCALE GENOMIC DNA]</scope>
    <source>
        <strain evidence="4 5">P4T</strain>
    </source>
</reference>
<dbReference type="RefSeq" id="WP_317487160.1">
    <property type="nucleotide sequence ID" value="NZ_CP136051.1"/>
</dbReference>
<keyword evidence="5" id="KW-1185">Reference proteome</keyword>
<dbReference type="EMBL" id="CP136051">
    <property type="protein sequence ID" value="WOK04348.1"/>
    <property type="molecule type" value="Genomic_DNA"/>
</dbReference>
<proteinExistence type="predicted"/>
<dbReference type="SUPFAM" id="SSF46689">
    <property type="entry name" value="Homeodomain-like"/>
    <property type="match status" value="1"/>
</dbReference>
<feature type="DNA-binding region" description="H-T-H motif" evidence="2">
    <location>
        <begin position="29"/>
        <end position="48"/>
    </location>
</feature>
<dbReference type="PANTHER" id="PTHR43479:SF11">
    <property type="entry name" value="ACREF_ENVCD OPERON REPRESSOR-RELATED"/>
    <property type="match status" value="1"/>
</dbReference>
<protein>
    <submittedName>
        <fullName evidence="4">Helix-turn-helix domain-containing protein</fullName>
    </submittedName>
</protein>
<gene>
    <name evidence="4" type="ORF">RT717_14810</name>
</gene>
<sequence length="196" mass="22504">MRIRDEAKEKLIREKALEMIAKQGFEGLSMQKLAKAAGVSPATIYIYFKDRDDLILQLCKEEGTKMIEATFDGFDPEMHFEEGLSIQWKNRYRYWLENPMSGQFLEQVKHSPPYEAFFGQDKVFPRLMGHFMANAVARKEVIPLPAEVYWSVAFAPLYQLIKFHLAGKGLGNRGPFLLDESKLEMALALVLKALKP</sequence>
<dbReference type="Gene3D" id="1.10.357.10">
    <property type="entry name" value="Tetracycline Repressor, domain 2"/>
    <property type="match status" value="1"/>
</dbReference>
<name>A0ABZ0IH61_9BACT</name>
<accession>A0ABZ0IH61</accession>
<evidence type="ECO:0000259" key="3">
    <source>
        <dbReference type="PROSITE" id="PS50977"/>
    </source>
</evidence>
<keyword evidence="1 2" id="KW-0238">DNA-binding</keyword>
<dbReference type="InterPro" id="IPR050624">
    <property type="entry name" value="HTH-type_Tx_Regulator"/>
</dbReference>
<dbReference type="InterPro" id="IPR001647">
    <property type="entry name" value="HTH_TetR"/>
</dbReference>
<evidence type="ECO:0000313" key="5">
    <source>
        <dbReference type="Proteomes" id="UP001302349"/>
    </source>
</evidence>
<dbReference type="PANTHER" id="PTHR43479">
    <property type="entry name" value="ACREF/ENVCD OPERON REPRESSOR-RELATED"/>
    <property type="match status" value="1"/>
</dbReference>
<dbReference type="PROSITE" id="PS50977">
    <property type="entry name" value="HTH_TETR_2"/>
    <property type="match status" value="1"/>
</dbReference>
<evidence type="ECO:0000256" key="1">
    <source>
        <dbReference type="ARBA" id="ARBA00023125"/>
    </source>
</evidence>
<evidence type="ECO:0000313" key="4">
    <source>
        <dbReference type="EMBL" id="WOK04348.1"/>
    </source>
</evidence>
<evidence type="ECO:0000256" key="2">
    <source>
        <dbReference type="PROSITE-ProRule" id="PRU00335"/>
    </source>
</evidence>
<dbReference type="PRINTS" id="PR00455">
    <property type="entry name" value="HTHTETR"/>
</dbReference>
<dbReference type="Pfam" id="PF00440">
    <property type="entry name" value="TetR_N"/>
    <property type="match status" value="1"/>
</dbReference>